<reference evidence="1 2" key="1">
    <citation type="submission" date="2023-02" db="EMBL/GenBank/DDBJ databases">
        <title>Population genomics of bacteria associated with diatom.</title>
        <authorList>
            <person name="Xie J."/>
            <person name="Wang H."/>
        </authorList>
    </citation>
    <scope>NUCLEOTIDE SEQUENCE [LARGE SCALE GENOMIC DNA]</scope>
    <source>
        <strain evidence="1 2">PT47_8</strain>
    </source>
</reference>
<dbReference type="RefSeq" id="WP_133245351.1">
    <property type="nucleotide sequence ID" value="NZ_CP015124.1"/>
</dbReference>
<dbReference type="AlphaFoldDB" id="A0AAW6KR23"/>
<proteinExistence type="predicted"/>
<evidence type="ECO:0000313" key="2">
    <source>
        <dbReference type="Proteomes" id="UP001218364"/>
    </source>
</evidence>
<name>A0AAW6KR23_9RHOB</name>
<sequence>MKRLFSPMRSPLAPVVLTAGIAVAMLAPPPPEATVLSLPSDPANGVMAPSRAAALATLFTVHVAAPVAAHVAKANTPAFALKVAAD</sequence>
<accession>A0AAW6KR23</accession>
<protein>
    <recommendedName>
        <fullName evidence="3">Serine protease</fullName>
    </recommendedName>
</protein>
<gene>
    <name evidence="1" type="ORF">PXK24_06910</name>
</gene>
<dbReference type="EMBL" id="JARCJK010000002">
    <property type="protein sequence ID" value="MDE4165418.1"/>
    <property type="molecule type" value="Genomic_DNA"/>
</dbReference>
<comment type="caution">
    <text evidence="1">The sequence shown here is derived from an EMBL/GenBank/DDBJ whole genome shotgun (WGS) entry which is preliminary data.</text>
</comment>
<dbReference type="Proteomes" id="UP001218364">
    <property type="component" value="Unassembled WGS sequence"/>
</dbReference>
<evidence type="ECO:0000313" key="1">
    <source>
        <dbReference type="EMBL" id="MDE4165418.1"/>
    </source>
</evidence>
<evidence type="ECO:0008006" key="3">
    <source>
        <dbReference type="Google" id="ProtNLM"/>
    </source>
</evidence>
<organism evidence="1 2">
    <name type="scientific">Phaeobacter gallaeciensis</name>
    <dbReference type="NCBI Taxonomy" id="60890"/>
    <lineage>
        <taxon>Bacteria</taxon>
        <taxon>Pseudomonadati</taxon>
        <taxon>Pseudomonadota</taxon>
        <taxon>Alphaproteobacteria</taxon>
        <taxon>Rhodobacterales</taxon>
        <taxon>Roseobacteraceae</taxon>
        <taxon>Phaeobacter</taxon>
    </lineage>
</organism>